<evidence type="ECO:0000313" key="3">
    <source>
        <dbReference type="Proteomes" id="UP001195483"/>
    </source>
</evidence>
<dbReference type="InterPro" id="IPR036140">
    <property type="entry name" value="PFN_sf"/>
</dbReference>
<dbReference type="PRINTS" id="PR00392">
    <property type="entry name" value="PROFILIN"/>
</dbReference>
<proteinExistence type="inferred from homology"/>
<dbReference type="GO" id="GO:0005938">
    <property type="term" value="C:cell cortex"/>
    <property type="evidence" value="ECO:0007669"/>
    <property type="project" value="TreeGrafter"/>
</dbReference>
<evidence type="ECO:0000313" key="2">
    <source>
        <dbReference type="EMBL" id="KAK3579145.1"/>
    </source>
</evidence>
<accession>A0AAE0RTP1</accession>
<dbReference type="PANTHER" id="PTHR11604">
    <property type="entry name" value="PROFILIN"/>
    <property type="match status" value="1"/>
</dbReference>
<protein>
    <recommendedName>
        <fullName evidence="4">Profilin</fullName>
    </recommendedName>
</protein>
<dbReference type="InterPro" id="IPR048278">
    <property type="entry name" value="PFN"/>
</dbReference>
<dbReference type="EMBL" id="JAEAOA010001340">
    <property type="protein sequence ID" value="KAK3579145.1"/>
    <property type="molecule type" value="Genomic_DNA"/>
</dbReference>
<comment type="similarity">
    <text evidence="1">Belongs to the profilin family.</text>
</comment>
<organism evidence="2 3">
    <name type="scientific">Potamilus streckersoni</name>
    <dbReference type="NCBI Taxonomy" id="2493646"/>
    <lineage>
        <taxon>Eukaryota</taxon>
        <taxon>Metazoa</taxon>
        <taxon>Spiralia</taxon>
        <taxon>Lophotrochozoa</taxon>
        <taxon>Mollusca</taxon>
        <taxon>Bivalvia</taxon>
        <taxon>Autobranchia</taxon>
        <taxon>Heteroconchia</taxon>
        <taxon>Palaeoheterodonta</taxon>
        <taxon>Unionida</taxon>
        <taxon>Unionoidea</taxon>
        <taxon>Unionidae</taxon>
        <taxon>Ambleminae</taxon>
        <taxon>Lampsilini</taxon>
        <taxon>Potamilus</taxon>
    </lineage>
</organism>
<dbReference type="InterPro" id="IPR005455">
    <property type="entry name" value="PFN_euk"/>
</dbReference>
<reference evidence="2" key="3">
    <citation type="submission" date="2023-05" db="EMBL/GenBank/DDBJ databases">
        <authorList>
            <person name="Smith C.H."/>
        </authorList>
    </citation>
    <scope>NUCLEOTIDE SEQUENCE</scope>
    <source>
        <strain evidence="2">CHS0354</strain>
        <tissue evidence="2">Mantle</tissue>
    </source>
</reference>
<reference evidence="2" key="2">
    <citation type="journal article" date="2021" name="Genome Biol. Evol.">
        <title>Developing a high-quality reference genome for a parasitic bivalve with doubly uniparental inheritance (Bivalvia: Unionida).</title>
        <authorList>
            <person name="Smith C.H."/>
        </authorList>
    </citation>
    <scope>NUCLEOTIDE SEQUENCE</scope>
    <source>
        <strain evidence="2">CHS0354</strain>
        <tissue evidence="2">Mantle</tissue>
    </source>
</reference>
<gene>
    <name evidence="2" type="ORF">CHS0354_022165</name>
</gene>
<sequence length="146" mass="16690">MTTDVAIRHDTTLREEYLMKLWDNYISDNLVDSTPCRLAIFDLKTKRLIVCSEGMIVKNNELEEMIEGCTYPDVAYRNGIYVNGHHYEVKLADGKNGIYARDGLCGCTVCRSYALLLVGIHDERVKAEVCNEEIMKLGDYFRKLGL</sequence>
<dbReference type="Proteomes" id="UP001195483">
    <property type="component" value="Unassembled WGS sequence"/>
</dbReference>
<keyword evidence="3" id="KW-1185">Reference proteome</keyword>
<name>A0AAE0RTP1_9BIVA</name>
<dbReference type="Pfam" id="PF00235">
    <property type="entry name" value="Profilin"/>
    <property type="match status" value="1"/>
</dbReference>
<dbReference type="Gene3D" id="3.30.450.30">
    <property type="entry name" value="Dynein light chain 2a, cytoplasmic"/>
    <property type="match status" value="1"/>
</dbReference>
<dbReference type="PANTHER" id="PTHR11604:SF2">
    <property type="entry name" value="PROFILIN-4"/>
    <property type="match status" value="1"/>
</dbReference>
<reference evidence="2" key="1">
    <citation type="journal article" date="2021" name="Genome Biol. Evol.">
        <title>A High-Quality Reference Genome for a Parasitic Bivalve with Doubly Uniparental Inheritance (Bivalvia: Unionida).</title>
        <authorList>
            <person name="Smith C.H."/>
        </authorList>
    </citation>
    <scope>NUCLEOTIDE SEQUENCE</scope>
    <source>
        <strain evidence="2">CHS0354</strain>
    </source>
</reference>
<evidence type="ECO:0000256" key="1">
    <source>
        <dbReference type="ARBA" id="ARBA00010058"/>
    </source>
</evidence>
<evidence type="ECO:0008006" key="4">
    <source>
        <dbReference type="Google" id="ProtNLM"/>
    </source>
</evidence>
<dbReference type="GO" id="GO:0003785">
    <property type="term" value="F:actin monomer binding"/>
    <property type="evidence" value="ECO:0007669"/>
    <property type="project" value="TreeGrafter"/>
</dbReference>
<comment type="caution">
    <text evidence="2">The sequence shown here is derived from an EMBL/GenBank/DDBJ whole genome shotgun (WGS) entry which is preliminary data.</text>
</comment>
<dbReference type="SUPFAM" id="SSF55770">
    <property type="entry name" value="Profilin (actin-binding protein)"/>
    <property type="match status" value="1"/>
</dbReference>
<dbReference type="AlphaFoldDB" id="A0AAE0RTP1"/>